<dbReference type="InterPro" id="IPR000415">
    <property type="entry name" value="Nitroreductase-like"/>
</dbReference>
<dbReference type="InterPro" id="IPR012825">
    <property type="entry name" value="BluB"/>
</dbReference>
<dbReference type="Gene3D" id="3.40.109.10">
    <property type="entry name" value="NADH Oxidase"/>
    <property type="match status" value="1"/>
</dbReference>
<dbReference type="Pfam" id="PF00881">
    <property type="entry name" value="Nitroreductase"/>
    <property type="match status" value="1"/>
</dbReference>
<dbReference type="NCBIfam" id="TIGR02476">
    <property type="entry name" value="BluB"/>
    <property type="match status" value="1"/>
</dbReference>
<dbReference type="PANTHER" id="PTHR23026">
    <property type="entry name" value="NADPH NITROREDUCTASE"/>
    <property type="match status" value="1"/>
</dbReference>
<proteinExistence type="predicted"/>
<dbReference type="RefSeq" id="WP_055454094.1">
    <property type="nucleotide sequence ID" value="NZ_CYHE01000001.1"/>
</dbReference>
<dbReference type="Proteomes" id="UP000183900">
    <property type="component" value="Unassembled WGS sequence"/>
</dbReference>
<dbReference type="GO" id="GO:0016491">
    <property type="term" value="F:oxidoreductase activity"/>
    <property type="evidence" value="ECO:0007669"/>
    <property type="project" value="InterPro"/>
</dbReference>
<feature type="domain" description="Nitroreductase" evidence="1">
    <location>
        <begin position="25"/>
        <end position="188"/>
    </location>
</feature>
<dbReference type="EMBL" id="CYHE01000001">
    <property type="protein sequence ID" value="CUA92239.1"/>
    <property type="molecule type" value="Genomic_DNA"/>
</dbReference>
<evidence type="ECO:0000313" key="2">
    <source>
        <dbReference type="EMBL" id="CUA92239.1"/>
    </source>
</evidence>
<protein>
    <submittedName>
        <fullName evidence="2">Cob(II)yrinic acid a,c-diamide reductase</fullName>
    </submittedName>
</protein>
<dbReference type="InterPro" id="IPR029479">
    <property type="entry name" value="Nitroreductase"/>
</dbReference>
<dbReference type="InterPro" id="IPR050627">
    <property type="entry name" value="Nitroreductase/BluB"/>
</dbReference>
<organism evidence="2 3">
    <name type="scientific">Pannonibacter indicus</name>
    <dbReference type="NCBI Taxonomy" id="466044"/>
    <lineage>
        <taxon>Bacteria</taxon>
        <taxon>Pseudomonadati</taxon>
        <taxon>Pseudomonadota</taxon>
        <taxon>Alphaproteobacteria</taxon>
        <taxon>Hyphomicrobiales</taxon>
        <taxon>Stappiaceae</taxon>
        <taxon>Pannonibacter</taxon>
    </lineage>
</organism>
<dbReference type="SUPFAM" id="SSF55469">
    <property type="entry name" value="FMN-dependent nitroreductase-like"/>
    <property type="match status" value="1"/>
</dbReference>
<evidence type="ECO:0000313" key="3">
    <source>
        <dbReference type="Proteomes" id="UP000183900"/>
    </source>
</evidence>
<accession>A0A0K6HMY8</accession>
<evidence type="ECO:0000259" key="1">
    <source>
        <dbReference type="Pfam" id="PF00881"/>
    </source>
</evidence>
<sequence>MAGQTECGPEFSPAFRAAFADLLHWRRDVRRFRKDYLPDGLLDEVLALADLAPSVGNSQPWRIVRVESQARRDAVTRLFEQENNRALAAYEGEKAELYARLKLAGLREAPVQLAVFCDPDPEQGHGLGRATMPQTLAFSAVGMVQCLWLAARMHGVGLGWVSIIDPQAVKTTLDVPSGWELIGYLCLGFPEEEHLVPELEREGWQARTPLEGRIFIR</sequence>
<dbReference type="OrthoDB" id="9773807at2"/>
<reference evidence="3" key="1">
    <citation type="submission" date="2015-08" db="EMBL/GenBank/DDBJ databases">
        <authorList>
            <person name="Varghese N."/>
        </authorList>
    </citation>
    <scope>NUCLEOTIDE SEQUENCE [LARGE SCALE GENOMIC DNA]</scope>
    <source>
        <strain evidence="3">DSM 23407</strain>
    </source>
</reference>
<dbReference type="PANTHER" id="PTHR23026:SF123">
    <property type="entry name" value="NAD(P)H NITROREDUCTASE RV3131-RELATED"/>
    <property type="match status" value="1"/>
</dbReference>
<keyword evidence="3" id="KW-1185">Reference proteome</keyword>
<gene>
    <name evidence="2" type="ORF">Ga0061067_101362</name>
</gene>
<dbReference type="AlphaFoldDB" id="A0A0K6HMY8"/>
<name>A0A0K6HMY8_9HYPH</name>